<name>A0A0E9XQX4_ANGAN</name>
<sequence length="83" mass="9429">MVPSWIRPCSLLSSPPSSLSSSFNPLIPPLPRLERLLRLHPGAASSEQGSSLSPKKLFHNRKYCRKCKIQKRIPPMNIQTYMQ</sequence>
<dbReference type="EMBL" id="GBXM01003533">
    <property type="protein sequence ID" value="JAI05045.1"/>
    <property type="molecule type" value="Transcribed_RNA"/>
</dbReference>
<reference evidence="1" key="1">
    <citation type="submission" date="2014-11" db="EMBL/GenBank/DDBJ databases">
        <authorList>
            <person name="Amaro Gonzalez C."/>
        </authorList>
    </citation>
    <scope>NUCLEOTIDE SEQUENCE</scope>
</reference>
<protein>
    <submittedName>
        <fullName evidence="1">Uncharacterized protein</fullName>
    </submittedName>
</protein>
<proteinExistence type="predicted"/>
<dbReference type="AlphaFoldDB" id="A0A0E9XQX4"/>
<reference evidence="1" key="2">
    <citation type="journal article" date="2015" name="Fish Shellfish Immunol.">
        <title>Early steps in the European eel (Anguilla anguilla)-Vibrio vulnificus interaction in the gills: Role of the RtxA13 toxin.</title>
        <authorList>
            <person name="Callol A."/>
            <person name="Pajuelo D."/>
            <person name="Ebbesson L."/>
            <person name="Teles M."/>
            <person name="MacKenzie S."/>
            <person name="Amaro C."/>
        </authorList>
    </citation>
    <scope>NUCLEOTIDE SEQUENCE</scope>
</reference>
<accession>A0A0E9XQX4</accession>
<evidence type="ECO:0000313" key="1">
    <source>
        <dbReference type="EMBL" id="JAI05045.1"/>
    </source>
</evidence>
<organism evidence="1">
    <name type="scientific">Anguilla anguilla</name>
    <name type="common">European freshwater eel</name>
    <name type="synonym">Muraena anguilla</name>
    <dbReference type="NCBI Taxonomy" id="7936"/>
    <lineage>
        <taxon>Eukaryota</taxon>
        <taxon>Metazoa</taxon>
        <taxon>Chordata</taxon>
        <taxon>Craniata</taxon>
        <taxon>Vertebrata</taxon>
        <taxon>Euteleostomi</taxon>
        <taxon>Actinopterygii</taxon>
        <taxon>Neopterygii</taxon>
        <taxon>Teleostei</taxon>
        <taxon>Anguilliformes</taxon>
        <taxon>Anguillidae</taxon>
        <taxon>Anguilla</taxon>
    </lineage>
</organism>